<evidence type="ECO:0000256" key="7">
    <source>
        <dbReference type="ARBA" id="ARBA00022519"/>
    </source>
</evidence>
<dbReference type="GO" id="GO:0005886">
    <property type="term" value="C:plasma membrane"/>
    <property type="evidence" value="ECO:0007669"/>
    <property type="project" value="UniProtKB-SubCell"/>
</dbReference>
<evidence type="ECO:0000256" key="11">
    <source>
        <dbReference type="ARBA" id="ARBA00023136"/>
    </source>
</evidence>
<evidence type="ECO:0000256" key="4">
    <source>
        <dbReference type="ARBA" id="ARBA00011471"/>
    </source>
</evidence>
<organism evidence="14 15">
    <name type="scientific">Sphingomonas kyeonggiensis</name>
    <dbReference type="NCBI Taxonomy" id="1268553"/>
    <lineage>
        <taxon>Bacteria</taxon>
        <taxon>Pseudomonadati</taxon>
        <taxon>Pseudomonadota</taxon>
        <taxon>Alphaproteobacteria</taxon>
        <taxon>Sphingomonadales</taxon>
        <taxon>Sphingomonadaceae</taxon>
        <taxon>Sphingomonas</taxon>
    </lineage>
</organism>
<evidence type="ECO:0000256" key="1">
    <source>
        <dbReference type="ARBA" id="ARBA00003540"/>
    </source>
</evidence>
<gene>
    <name evidence="14" type="ORF">HNP52_000583</name>
</gene>
<evidence type="ECO:0000256" key="13">
    <source>
        <dbReference type="SAM" id="Phobius"/>
    </source>
</evidence>
<evidence type="ECO:0000256" key="3">
    <source>
        <dbReference type="ARBA" id="ARBA00005811"/>
    </source>
</evidence>
<comment type="similarity">
    <text evidence="3 12">Belongs to the ExbD/TolR family.</text>
</comment>
<dbReference type="Proteomes" id="UP000575241">
    <property type="component" value="Unassembled WGS sequence"/>
</dbReference>
<dbReference type="RefSeq" id="WP_184162235.1">
    <property type="nucleotide sequence ID" value="NZ_JACHLN010000001.1"/>
</dbReference>
<dbReference type="GO" id="GO:0022857">
    <property type="term" value="F:transmembrane transporter activity"/>
    <property type="evidence" value="ECO:0007669"/>
    <property type="project" value="InterPro"/>
</dbReference>
<evidence type="ECO:0000256" key="10">
    <source>
        <dbReference type="ARBA" id="ARBA00022989"/>
    </source>
</evidence>
<keyword evidence="10 13" id="KW-1133">Transmembrane helix</keyword>
<keyword evidence="6" id="KW-1003">Cell membrane</keyword>
<name>A0A7W7JY66_9SPHN</name>
<dbReference type="EMBL" id="JACHLN010000001">
    <property type="protein sequence ID" value="MBB4837532.1"/>
    <property type="molecule type" value="Genomic_DNA"/>
</dbReference>
<comment type="caution">
    <text evidence="14">The sequence shown here is derived from an EMBL/GenBank/DDBJ whole genome shotgun (WGS) entry which is preliminary data.</text>
</comment>
<evidence type="ECO:0000256" key="6">
    <source>
        <dbReference type="ARBA" id="ARBA00022475"/>
    </source>
</evidence>
<keyword evidence="5 12" id="KW-0813">Transport</keyword>
<comment type="function">
    <text evidence="1">Involved in the TonB-dependent energy-dependent transport of various receptor-bound substrates.</text>
</comment>
<dbReference type="PANTHER" id="PTHR30558">
    <property type="entry name" value="EXBD MEMBRANE COMPONENT OF PMF-DRIVEN MACROMOLECULE IMPORT SYSTEM"/>
    <property type="match status" value="1"/>
</dbReference>
<sequence>MARAIRARRLPDAAPIGAINITPLIDVMLVLLVVIIIAIPIASHKVPVDLPVGRGTVDPQPPAVLAIDRQGSLYWNGAALADAALPAKLTTLQQSGAALHLQTDPEARYERFDGVLATVKRAGITKLGFVGNRPLED</sequence>
<keyword evidence="15" id="KW-1185">Reference proteome</keyword>
<evidence type="ECO:0000256" key="5">
    <source>
        <dbReference type="ARBA" id="ARBA00022448"/>
    </source>
</evidence>
<evidence type="ECO:0000256" key="9">
    <source>
        <dbReference type="ARBA" id="ARBA00022927"/>
    </source>
</evidence>
<keyword evidence="8 12" id="KW-0812">Transmembrane</keyword>
<evidence type="ECO:0000313" key="14">
    <source>
        <dbReference type="EMBL" id="MBB4837532.1"/>
    </source>
</evidence>
<evidence type="ECO:0000256" key="2">
    <source>
        <dbReference type="ARBA" id="ARBA00004249"/>
    </source>
</evidence>
<reference evidence="14 15" key="1">
    <citation type="submission" date="2020-08" db="EMBL/GenBank/DDBJ databases">
        <title>Functional genomics of gut bacteria from endangered species of beetles.</title>
        <authorList>
            <person name="Carlos-Shanley C."/>
        </authorList>
    </citation>
    <scope>NUCLEOTIDE SEQUENCE [LARGE SCALE GENOMIC DNA]</scope>
    <source>
        <strain evidence="14 15">S00224</strain>
    </source>
</reference>
<evidence type="ECO:0000256" key="12">
    <source>
        <dbReference type="RuleBase" id="RU003879"/>
    </source>
</evidence>
<comment type="subunit">
    <text evidence="4">The accessory proteins ExbB and ExbD seem to form a complex with TonB.</text>
</comment>
<feature type="transmembrane region" description="Helical" evidence="13">
    <location>
        <begin position="21"/>
        <end position="42"/>
    </location>
</feature>
<proteinExistence type="inferred from homology"/>
<dbReference type="Pfam" id="PF02472">
    <property type="entry name" value="ExbD"/>
    <property type="match status" value="1"/>
</dbReference>
<comment type="subcellular location">
    <subcellularLocation>
        <location evidence="2">Cell inner membrane</location>
        <topology evidence="2">Single-pass type II membrane protein</topology>
    </subcellularLocation>
    <subcellularLocation>
        <location evidence="12">Cell membrane</location>
        <topology evidence="12">Single-pass type II membrane protein</topology>
    </subcellularLocation>
</comment>
<accession>A0A7W7JY66</accession>
<keyword evidence="11 13" id="KW-0472">Membrane</keyword>
<keyword evidence="9 12" id="KW-0653">Protein transport</keyword>
<dbReference type="PANTHER" id="PTHR30558:SF12">
    <property type="entry name" value="BIOPOLYMER TRANSPORT PROTEIN EXBD"/>
    <property type="match status" value="1"/>
</dbReference>
<protein>
    <submittedName>
        <fullName evidence="14">Biopolymer transport protein ExbD</fullName>
    </submittedName>
</protein>
<dbReference type="Gene3D" id="3.30.420.270">
    <property type="match status" value="1"/>
</dbReference>
<dbReference type="InterPro" id="IPR003400">
    <property type="entry name" value="ExbD"/>
</dbReference>
<evidence type="ECO:0000256" key="8">
    <source>
        <dbReference type="ARBA" id="ARBA00022692"/>
    </source>
</evidence>
<dbReference type="AlphaFoldDB" id="A0A7W7JY66"/>
<keyword evidence="7" id="KW-0997">Cell inner membrane</keyword>
<dbReference type="GO" id="GO:0015031">
    <property type="term" value="P:protein transport"/>
    <property type="evidence" value="ECO:0007669"/>
    <property type="project" value="UniProtKB-KW"/>
</dbReference>
<evidence type="ECO:0000313" key="15">
    <source>
        <dbReference type="Proteomes" id="UP000575241"/>
    </source>
</evidence>